<dbReference type="Proteomes" id="UP000708148">
    <property type="component" value="Unassembled WGS sequence"/>
</dbReference>
<comment type="catalytic activity">
    <reaction evidence="6">
        <text>a 4-hydroxy-3-methoxy-5-(all-trans-polyprenyl)benzoate + H(+) = a 2-methoxy-6-(all-trans-polyprenyl)phenol + CO2</text>
        <dbReference type="Rhea" id="RHEA:81179"/>
        <dbReference type="Rhea" id="RHEA-COMP:9551"/>
        <dbReference type="Rhea" id="RHEA-COMP:10931"/>
        <dbReference type="ChEBI" id="CHEBI:15378"/>
        <dbReference type="ChEBI" id="CHEBI:16526"/>
        <dbReference type="ChEBI" id="CHEBI:62731"/>
        <dbReference type="ChEBI" id="CHEBI:84443"/>
        <dbReference type="EC" id="4.1.1.130"/>
    </reaction>
</comment>
<evidence type="ECO:0000256" key="1">
    <source>
        <dbReference type="ARBA" id="ARBA00022688"/>
    </source>
</evidence>
<organism evidence="7 8">
    <name type="scientific">Ostreobium quekettii</name>
    <dbReference type="NCBI Taxonomy" id="121088"/>
    <lineage>
        <taxon>Eukaryota</taxon>
        <taxon>Viridiplantae</taxon>
        <taxon>Chlorophyta</taxon>
        <taxon>core chlorophytes</taxon>
        <taxon>Ulvophyceae</taxon>
        <taxon>TCBD clade</taxon>
        <taxon>Bryopsidales</taxon>
        <taxon>Ostreobineae</taxon>
        <taxon>Ostreobiaceae</taxon>
        <taxon>Ostreobium</taxon>
    </lineage>
</organism>
<evidence type="ECO:0000256" key="5">
    <source>
        <dbReference type="ARBA" id="ARBA00023239"/>
    </source>
</evidence>
<accession>A0A8S1IV10</accession>
<dbReference type="EMBL" id="CAJHUC010000869">
    <property type="protein sequence ID" value="CAD7698663.1"/>
    <property type="molecule type" value="Genomic_DNA"/>
</dbReference>
<dbReference type="InterPro" id="IPR007715">
    <property type="entry name" value="Coq4"/>
</dbReference>
<comment type="function">
    <text evidence="6">Lyase that catalyzes the C1-decarboxylation of 4-hydroxy-3-methoxy-5-(all-trans-polyprenyl)benzoic acid into 2-methoxy-6-(all-trans-polyprenyl)phenol during ubiquinone biosynthesis.</text>
</comment>
<dbReference type="Pfam" id="PF05019">
    <property type="entry name" value="Coq4"/>
    <property type="match status" value="1"/>
</dbReference>
<dbReference type="InterPro" id="IPR027540">
    <property type="entry name" value="Coq4_euk"/>
</dbReference>
<keyword evidence="6" id="KW-0479">Metal-binding</keyword>
<dbReference type="GO" id="GO:0008270">
    <property type="term" value="F:zinc ion binding"/>
    <property type="evidence" value="ECO:0007669"/>
    <property type="project" value="UniProtKB-UniRule"/>
</dbReference>
<keyword evidence="6" id="KW-0862">Zinc</keyword>
<dbReference type="PANTHER" id="PTHR12922">
    <property type="entry name" value="UBIQUINONE BIOSYNTHESIS PROTEIN"/>
    <property type="match status" value="1"/>
</dbReference>
<dbReference type="GO" id="GO:0120539">
    <property type="term" value="F:4-hydroxy-3-methoxy-5-polyprenylbenzoate decarboxylase activity"/>
    <property type="evidence" value="ECO:0007669"/>
    <property type="project" value="UniProtKB-EC"/>
</dbReference>
<proteinExistence type="inferred from homology"/>
<feature type="binding site" evidence="6">
    <location>
        <position position="145"/>
    </location>
    <ligand>
        <name>Zn(2+)</name>
        <dbReference type="ChEBI" id="CHEBI:29105"/>
    </ligand>
</feature>
<dbReference type="HAMAP" id="MF_03111">
    <property type="entry name" value="Coq4"/>
    <property type="match status" value="1"/>
</dbReference>
<evidence type="ECO:0000256" key="4">
    <source>
        <dbReference type="ARBA" id="ARBA00023136"/>
    </source>
</evidence>
<comment type="pathway">
    <text evidence="6">Cofactor biosynthesis; ubiquinone biosynthesis.</text>
</comment>
<dbReference type="PANTHER" id="PTHR12922:SF7">
    <property type="entry name" value="UBIQUINONE BIOSYNTHESIS PROTEIN COQ4 HOMOLOG, MITOCHONDRIAL"/>
    <property type="match status" value="1"/>
</dbReference>
<comment type="similarity">
    <text evidence="6">Belongs to the COQ4 family.</text>
</comment>
<evidence type="ECO:0000256" key="3">
    <source>
        <dbReference type="ARBA" id="ARBA00023128"/>
    </source>
</evidence>
<keyword evidence="3 6" id="KW-0496">Mitochondrion</keyword>
<reference evidence="7" key="1">
    <citation type="submission" date="2020-12" db="EMBL/GenBank/DDBJ databases">
        <authorList>
            <person name="Iha C."/>
        </authorList>
    </citation>
    <scope>NUCLEOTIDE SEQUENCE</scope>
</reference>
<keyword evidence="1 6" id="KW-0831">Ubiquinone biosynthesis</keyword>
<keyword evidence="4 6" id="KW-0472">Membrane</keyword>
<evidence type="ECO:0000256" key="2">
    <source>
        <dbReference type="ARBA" id="ARBA00022792"/>
    </source>
</evidence>
<keyword evidence="2 6" id="KW-0999">Mitochondrion inner membrane</keyword>
<protein>
    <recommendedName>
        <fullName evidence="6">Ubiquinone biosynthesis protein COQ4 homolog, mitochondrial</fullName>
    </recommendedName>
    <alternativeName>
        <fullName evidence="6">4-hydroxy-3-methoxy-5-polyprenylbenzoate decarboxylase</fullName>
        <ecNumber evidence="6">4.1.1.130</ecNumber>
    </alternativeName>
    <alternativeName>
        <fullName evidence="6">Coenzyme Q biosynthesis protein 4 homolog</fullName>
    </alternativeName>
</protein>
<evidence type="ECO:0000313" key="7">
    <source>
        <dbReference type="EMBL" id="CAD7698663.1"/>
    </source>
</evidence>
<comment type="caution">
    <text evidence="7">The sequence shown here is derived from an EMBL/GenBank/DDBJ whole genome shotgun (WGS) entry which is preliminary data.</text>
</comment>
<name>A0A8S1IV10_9CHLO</name>
<dbReference type="AlphaFoldDB" id="A0A8S1IV10"/>
<comment type="subcellular location">
    <subcellularLocation>
        <location evidence="6">Mitochondrion inner membrane</location>
        <topology evidence="6">Peripheral membrane protein</topology>
        <orientation evidence="6">Matrix side</orientation>
    </subcellularLocation>
</comment>
<dbReference type="GO" id="GO:0031314">
    <property type="term" value="C:extrinsic component of mitochondrial inner membrane"/>
    <property type="evidence" value="ECO:0007669"/>
    <property type="project" value="UniProtKB-UniRule"/>
</dbReference>
<dbReference type="EC" id="4.1.1.130" evidence="6"/>
<feature type="binding site" evidence="6">
    <location>
        <position position="129"/>
    </location>
    <ligand>
        <name>Zn(2+)</name>
        <dbReference type="ChEBI" id="CHEBI:29105"/>
    </ligand>
</feature>
<comment type="subunit">
    <text evidence="6">Component of a multi-subunit COQ enzyme complex.</text>
</comment>
<gene>
    <name evidence="7" type="ORF">OSTQU699_LOCUS4024</name>
</gene>
<dbReference type="OrthoDB" id="4249at2759"/>
<evidence type="ECO:0000256" key="6">
    <source>
        <dbReference type="HAMAP-Rule" id="MF_03111"/>
    </source>
</evidence>
<evidence type="ECO:0000313" key="8">
    <source>
        <dbReference type="Proteomes" id="UP000708148"/>
    </source>
</evidence>
<sequence length="229" mass="25839">MASPLYPTHVPLSTLQKAAVALLSGVGALVRPARADLVAAFGETTGFGTLHSMRDRMRQDPTGRTILDQRPRITNESVAPCWDMPDGSFGRAYADFMDLRGFQADERPPVRFVDDEELAYVAARYREVHDFWHVLFGCPTTVSGELALKALEFVQTGLPMTALAVAGAQWKLPKDIRDQLMFQHIPWAVRAGLRSRDLMCIHYERHYGEQLQDLRKHLRIIRAPSAVRR</sequence>
<feature type="binding site" evidence="6">
    <location>
        <position position="130"/>
    </location>
    <ligand>
        <name>Zn(2+)</name>
        <dbReference type="ChEBI" id="CHEBI:29105"/>
    </ligand>
</feature>
<keyword evidence="8" id="KW-1185">Reference proteome</keyword>
<comment type="cofactor">
    <cofactor evidence="6">
        <name>Zn(2+)</name>
        <dbReference type="ChEBI" id="CHEBI:29105"/>
    </cofactor>
</comment>
<keyword evidence="5 6" id="KW-0456">Lyase</keyword>
<feature type="binding site" evidence="6">
    <location>
        <position position="133"/>
    </location>
    <ligand>
        <name>Zn(2+)</name>
        <dbReference type="ChEBI" id="CHEBI:29105"/>
    </ligand>
</feature>